<dbReference type="SUPFAM" id="SSF158472">
    <property type="entry name" value="HAMP domain-like"/>
    <property type="match status" value="1"/>
</dbReference>
<dbReference type="GO" id="GO:0005524">
    <property type="term" value="F:ATP binding"/>
    <property type="evidence" value="ECO:0007669"/>
    <property type="project" value="UniProtKB-KW"/>
</dbReference>
<gene>
    <name evidence="14" type="ORF">ABXR19_01215</name>
</gene>
<comment type="catalytic activity">
    <reaction evidence="1">
        <text>ATP + protein L-histidine = ADP + protein N-phospho-L-histidine.</text>
        <dbReference type="EC" id="2.7.13.3"/>
    </reaction>
</comment>
<evidence type="ECO:0000259" key="12">
    <source>
        <dbReference type="PROSITE" id="PS50113"/>
    </source>
</evidence>
<dbReference type="InterPro" id="IPR035965">
    <property type="entry name" value="PAS-like_dom_sf"/>
</dbReference>
<comment type="caution">
    <text evidence="14">The sequence shown here is derived from an EMBL/GenBank/DDBJ whole genome shotgun (WGS) entry which is preliminary data.</text>
</comment>
<dbReference type="PRINTS" id="PR00344">
    <property type="entry name" value="BCTRLSENSOR"/>
</dbReference>
<keyword evidence="9" id="KW-0902">Two-component regulatory system</keyword>
<keyword evidence="7" id="KW-0418">Kinase</keyword>
<feature type="domain" description="Histidine kinase" evidence="11">
    <location>
        <begin position="564"/>
        <end position="796"/>
    </location>
</feature>
<evidence type="ECO:0000256" key="4">
    <source>
        <dbReference type="ARBA" id="ARBA00022553"/>
    </source>
</evidence>
<dbReference type="SUPFAM" id="SSF55874">
    <property type="entry name" value="ATPase domain of HSP90 chaperone/DNA topoisomerase II/histidine kinase"/>
    <property type="match status" value="1"/>
</dbReference>
<dbReference type="SUPFAM" id="SSF55785">
    <property type="entry name" value="PYP-like sensor domain (PAS domain)"/>
    <property type="match status" value="1"/>
</dbReference>
<reference evidence="14 15" key="1">
    <citation type="submission" date="2024-07" db="EMBL/GenBank/DDBJ databases">
        <title>Uliginosibacterium flavum JJ3220;KACC:17644.</title>
        <authorList>
            <person name="Kim M.K."/>
        </authorList>
    </citation>
    <scope>NUCLEOTIDE SEQUENCE [LARGE SCALE GENOMIC DNA]</scope>
    <source>
        <strain evidence="14 15">KACC:17644</strain>
    </source>
</reference>
<dbReference type="EC" id="2.7.13.3" evidence="3"/>
<dbReference type="CDD" id="cd00082">
    <property type="entry name" value="HisKA"/>
    <property type="match status" value="1"/>
</dbReference>
<keyword evidence="10" id="KW-0472">Membrane</keyword>
<keyword evidence="5" id="KW-0808">Transferase</keyword>
<evidence type="ECO:0000256" key="10">
    <source>
        <dbReference type="SAM" id="Phobius"/>
    </source>
</evidence>
<dbReference type="SUPFAM" id="SSF47384">
    <property type="entry name" value="Homodimeric domain of signal transducing histidine kinase"/>
    <property type="match status" value="1"/>
</dbReference>
<dbReference type="InterPro" id="IPR004358">
    <property type="entry name" value="Sig_transdc_His_kin-like_C"/>
</dbReference>
<dbReference type="PANTHER" id="PTHR42878">
    <property type="entry name" value="TWO-COMPONENT HISTIDINE KINASE"/>
    <property type="match status" value="1"/>
</dbReference>
<dbReference type="SMART" id="SM00086">
    <property type="entry name" value="PAC"/>
    <property type="match status" value="1"/>
</dbReference>
<proteinExistence type="predicted"/>
<keyword evidence="4" id="KW-0597">Phosphoprotein</keyword>
<dbReference type="Pfam" id="PF02518">
    <property type="entry name" value="HATPase_c"/>
    <property type="match status" value="1"/>
</dbReference>
<dbReference type="InterPro" id="IPR003594">
    <property type="entry name" value="HATPase_dom"/>
</dbReference>
<evidence type="ECO:0000256" key="8">
    <source>
        <dbReference type="ARBA" id="ARBA00022840"/>
    </source>
</evidence>
<feature type="domain" description="PAC" evidence="12">
    <location>
        <begin position="467"/>
        <end position="519"/>
    </location>
</feature>
<dbReference type="PANTHER" id="PTHR42878:SF7">
    <property type="entry name" value="SENSOR HISTIDINE KINASE GLRK"/>
    <property type="match status" value="1"/>
</dbReference>
<accession>A0ABV2TFT9</accession>
<dbReference type="SMART" id="SM00387">
    <property type="entry name" value="HATPase_c"/>
    <property type="match status" value="1"/>
</dbReference>
<feature type="transmembrane region" description="Helical" evidence="10">
    <location>
        <begin position="26"/>
        <end position="46"/>
    </location>
</feature>
<evidence type="ECO:0000313" key="14">
    <source>
        <dbReference type="EMBL" id="MET7012789.1"/>
    </source>
</evidence>
<keyword evidence="6" id="KW-0547">Nucleotide-binding</keyword>
<dbReference type="Gene3D" id="1.10.287.130">
    <property type="match status" value="1"/>
</dbReference>
<dbReference type="RefSeq" id="WP_354599248.1">
    <property type="nucleotide sequence ID" value="NZ_JBEWZI010000001.1"/>
</dbReference>
<sequence>MNPLSAKLMLDRVRHWLSATSIQQRLRYLTLLNVAGLVLLLGLSLVSSALKDGYFDALQNLNTQQRQLQHFNTETARLQVAIQNYLNSSDEGLQQEIDKSTERLFEEFSQLEKNKSDYTENLLLLRESLKSFITGYRELKQLNHEIDKTYQNELIDPSRHAAELLAMVIGSSSQKKGQTLLGPASVVAVNAFIDALLKMNVYYAKRETVISLSTRSSLERVAQLAPLLESLAPGEFERKALNKLQKQVHTMISGLGSLQRSYAIRTQIMETRIEANQRAIAHTAESLDKRYAEIESTLRNRYSQRLSFINAFAIVLSLLIIAFTFGFGALVFNSIRTPLAALLRTVEAFSSGNFQHPVPEVGHNELGMLAGGLREFRNSAMQRTLAEHALRDSEGRFRALSDMSSDFFWEQNEMLQYTAFSGQRAGELLARNVLMLGLRAWDNPRNLGYEDSWAQHRLIVETHQAFRDFEFSLQMPDGKLLHLLASGDPVFGINNEFTGYRGTAKDISAQKSIEAEIRQLNQTLEQRVIERTTALRQSNDQLSQAMEQLVQSEKLASLGNLVAGVAHELNTPLGNALVASTSLRDQVRDMNRAVDAGTLRKSDLTEFMATCEEGCLLIERNAYRAVTLVSNFKQVAVDQTSAQRREFNLQQTIQEVVATLSPTLRKQQHTLTVDIPANIVLDSYPGPLDQVITNIITNATVHAFQPGQPGALLISATAVGYKEVVIMLSDNGGGIPLDKQGRVFDPFFTTRLGQGGSGLGLYIVYNIVTSLLGGHIQLVSTPGTGTCFLIHIPLDAPHADENAANVHGSPQLLTQTTLDLIADQDET</sequence>
<dbReference type="Gene3D" id="3.30.565.10">
    <property type="entry name" value="Histidine kinase-like ATPase, C-terminal domain"/>
    <property type="match status" value="1"/>
</dbReference>
<keyword evidence="10" id="KW-1133">Transmembrane helix</keyword>
<dbReference type="InterPro" id="IPR050351">
    <property type="entry name" value="BphY/WalK/GraS-like"/>
</dbReference>
<dbReference type="InterPro" id="IPR003660">
    <property type="entry name" value="HAMP_dom"/>
</dbReference>
<dbReference type="PROSITE" id="PS50885">
    <property type="entry name" value="HAMP"/>
    <property type="match status" value="1"/>
</dbReference>
<keyword evidence="15" id="KW-1185">Reference proteome</keyword>
<dbReference type="InterPro" id="IPR036890">
    <property type="entry name" value="HATPase_C_sf"/>
</dbReference>
<dbReference type="EMBL" id="JBEWZI010000001">
    <property type="protein sequence ID" value="MET7012789.1"/>
    <property type="molecule type" value="Genomic_DNA"/>
</dbReference>
<dbReference type="InterPro" id="IPR005467">
    <property type="entry name" value="His_kinase_dom"/>
</dbReference>
<feature type="domain" description="HAMP" evidence="13">
    <location>
        <begin position="333"/>
        <end position="385"/>
    </location>
</feature>
<organism evidence="14 15">
    <name type="scientific">Uliginosibacterium flavum</name>
    <dbReference type="NCBI Taxonomy" id="1396831"/>
    <lineage>
        <taxon>Bacteria</taxon>
        <taxon>Pseudomonadati</taxon>
        <taxon>Pseudomonadota</taxon>
        <taxon>Betaproteobacteria</taxon>
        <taxon>Rhodocyclales</taxon>
        <taxon>Zoogloeaceae</taxon>
        <taxon>Uliginosibacterium</taxon>
    </lineage>
</organism>
<dbReference type="Gene3D" id="6.10.340.10">
    <property type="match status" value="1"/>
</dbReference>
<evidence type="ECO:0000256" key="5">
    <source>
        <dbReference type="ARBA" id="ARBA00022679"/>
    </source>
</evidence>
<evidence type="ECO:0000313" key="15">
    <source>
        <dbReference type="Proteomes" id="UP001549691"/>
    </source>
</evidence>
<feature type="transmembrane region" description="Helical" evidence="10">
    <location>
        <begin position="308"/>
        <end position="332"/>
    </location>
</feature>
<comment type="subcellular location">
    <subcellularLocation>
        <location evidence="2">Membrane</location>
    </subcellularLocation>
</comment>
<dbReference type="PROSITE" id="PS50109">
    <property type="entry name" value="HIS_KIN"/>
    <property type="match status" value="1"/>
</dbReference>
<dbReference type="Proteomes" id="UP001549691">
    <property type="component" value="Unassembled WGS sequence"/>
</dbReference>
<dbReference type="Pfam" id="PF00672">
    <property type="entry name" value="HAMP"/>
    <property type="match status" value="1"/>
</dbReference>
<dbReference type="InterPro" id="IPR003661">
    <property type="entry name" value="HisK_dim/P_dom"/>
</dbReference>
<evidence type="ECO:0000256" key="7">
    <source>
        <dbReference type="ARBA" id="ARBA00022777"/>
    </source>
</evidence>
<dbReference type="InterPro" id="IPR036097">
    <property type="entry name" value="HisK_dim/P_sf"/>
</dbReference>
<evidence type="ECO:0000256" key="6">
    <source>
        <dbReference type="ARBA" id="ARBA00022741"/>
    </source>
</evidence>
<keyword evidence="10" id="KW-0812">Transmembrane</keyword>
<dbReference type="SMART" id="SM00304">
    <property type="entry name" value="HAMP"/>
    <property type="match status" value="1"/>
</dbReference>
<evidence type="ECO:0000256" key="3">
    <source>
        <dbReference type="ARBA" id="ARBA00012438"/>
    </source>
</evidence>
<evidence type="ECO:0000256" key="1">
    <source>
        <dbReference type="ARBA" id="ARBA00000085"/>
    </source>
</evidence>
<protein>
    <recommendedName>
        <fullName evidence="3">histidine kinase</fullName>
        <ecNumber evidence="3">2.7.13.3</ecNumber>
    </recommendedName>
</protein>
<evidence type="ECO:0000259" key="13">
    <source>
        <dbReference type="PROSITE" id="PS50885"/>
    </source>
</evidence>
<evidence type="ECO:0000259" key="11">
    <source>
        <dbReference type="PROSITE" id="PS50109"/>
    </source>
</evidence>
<dbReference type="Gene3D" id="3.30.450.20">
    <property type="entry name" value="PAS domain"/>
    <property type="match status" value="1"/>
</dbReference>
<dbReference type="PROSITE" id="PS50113">
    <property type="entry name" value="PAC"/>
    <property type="match status" value="1"/>
</dbReference>
<dbReference type="CDD" id="cd06225">
    <property type="entry name" value="HAMP"/>
    <property type="match status" value="1"/>
</dbReference>
<name>A0ABV2TFT9_9RHOO</name>
<keyword evidence="8 14" id="KW-0067">ATP-binding</keyword>
<evidence type="ECO:0000256" key="2">
    <source>
        <dbReference type="ARBA" id="ARBA00004370"/>
    </source>
</evidence>
<dbReference type="InterPro" id="IPR001610">
    <property type="entry name" value="PAC"/>
</dbReference>
<dbReference type="InterPro" id="IPR000700">
    <property type="entry name" value="PAS-assoc_C"/>
</dbReference>
<evidence type="ECO:0000256" key="9">
    <source>
        <dbReference type="ARBA" id="ARBA00023012"/>
    </source>
</evidence>